<dbReference type="Proteomes" id="UP000285343">
    <property type="component" value="Unassembled WGS sequence"/>
</dbReference>
<organism evidence="2 3">
    <name type="scientific">Bacteroides uniformis</name>
    <dbReference type="NCBI Taxonomy" id="820"/>
    <lineage>
        <taxon>Bacteria</taxon>
        <taxon>Pseudomonadati</taxon>
        <taxon>Bacteroidota</taxon>
        <taxon>Bacteroidia</taxon>
        <taxon>Bacteroidales</taxon>
        <taxon>Bacteroidaceae</taxon>
        <taxon>Bacteroides</taxon>
    </lineage>
</organism>
<dbReference type="AlphaFoldDB" id="A0A412WUZ3"/>
<reference evidence="2 3" key="1">
    <citation type="submission" date="2018-08" db="EMBL/GenBank/DDBJ databases">
        <title>A genome reference for cultivated species of the human gut microbiota.</title>
        <authorList>
            <person name="Zou Y."/>
            <person name="Xue W."/>
            <person name="Luo G."/>
        </authorList>
    </citation>
    <scope>NUCLEOTIDE SEQUENCE [LARGE SCALE GENOMIC DNA]</scope>
    <source>
        <strain evidence="2 3">AF14-42</strain>
    </source>
</reference>
<accession>A0A412WUZ3</accession>
<evidence type="ECO:0008006" key="4">
    <source>
        <dbReference type="Google" id="ProtNLM"/>
    </source>
</evidence>
<feature type="region of interest" description="Disordered" evidence="1">
    <location>
        <begin position="51"/>
        <end position="76"/>
    </location>
</feature>
<dbReference type="Gene3D" id="1.10.10.60">
    <property type="entry name" value="Homeodomain-like"/>
    <property type="match status" value="1"/>
</dbReference>
<comment type="caution">
    <text evidence="2">The sequence shown here is derived from an EMBL/GenBank/DDBJ whole genome shotgun (WGS) entry which is preliminary data.</text>
</comment>
<gene>
    <name evidence="2" type="ORF">DWW14_24880</name>
</gene>
<proteinExistence type="predicted"/>
<evidence type="ECO:0000313" key="2">
    <source>
        <dbReference type="EMBL" id="RGV31108.1"/>
    </source>
</evidence>
<evidence type="ECO:0000313" key="3">
    <source>
        <dbReference type="Proteomes" id="UP000285343"/>
    </source>
</evidence>
<dbReference type="EMBL" id="QRZC01000110">
    <property type="protein sequence ID" value="RGV31108.1"/>
    <property type="molecule type" value="Genomic_DNA"/>
</dbReference>
<name>A0A412WUZ3_BACUN</name>
<evidence type="ECO:0000256" key="1">
    <source>
        <dbReference type="SAM" id="MobiDB-lite"/>
    </source>
</evidence>
<sequence>MTGLGEDKRMLKALKGKFTAKTGDVVIVRFVETPYLHFEYVCSRPECEVLPTKPKAGRPGNQIPSAPDTKKKTNPKVTPEIIKKMKQMADSGMSQGKIGHKLNISRRTVNKILKLSK</sequence>
<protein>
    <recommendedName>
        <fullName evidence="4">Resolvase HTH domain-containing protein</fullName>
    </recommendedName>
</protein>